<dbReference type="OMA" id="WHRWIND"/>
<keyword evidence="4" id="KW-1185">Reference proteome</keyword>
<feature type="chain" id="PRO_5008921462" evidence="1">
    <location>
        <begin position="27"/>
        <end position="272"/>
    </location>
</feature>
<protein>
    <submittedName>
        <fullName evidence="3">Tryptophan-rich protein</fullName>
    </submittedName>
</protein>
<dbReference type="EMBL" id="LT594635">
    <property type="protein sequence ID" value="SCP03799.1"/>
    <property type="molecule type" value="Genomic_DNA"/>
</dbReference>
<dbReference type="Pfam" id="PF12319">
    <property type="entry name" value="TryThrA_C"/>
    <property type="match status" value="1"/>
</dbReference>
<feature type="domain" description="Tryptophan/threonine-rich plasmodium antigen C-terminal" evidence="2">
    <location>
        <begin position="55"/>
        <end position="267"/>
    </location>
</feature>
<evidence type="ECO:0000259" key="2">
    <source>
        <dbReference type="Pfam" id="PF12319"/>
    </source>
</evidence>
<name>A0A1D3TFR4_PLAMA</name>
<dbReference type="OrthoDB" id="379308at2759"/>
<accession>A0A1D3TFR4</accession>
<reference evidence="3 4" key="1">
    <citation type="submission" date="2016-06" db="EMBL/GenBank/DDBJ databases">
        <authorList>
            <consortium name="Pathogen Informatics"/>
        </authorList>
    </citation>
    <scope>NUCLEOTIDE SEQUENCE [LARGE SCALE GENOMIC DNA]</scope>
</reference>
<evidence type="ECO:0000256" key="1">
    <source>
        <dbReference type="SAM" id="SignalP"/>
    </source>
</evidence>
<dbReference type="KEGG" id="pmal:PMUG01_14086200"/>
<dbReference type="Proteomes" id="UP000219813">
    <property type="component" value="Chromosome 14"/>
</dbReference>
<proteinExistence type="predicted"/>
<organism evidence="3 4">
    <name type="scientific">Plasmodium malariae</name>
    <dbReference type="NCBI Taxonomy" id="5858"/>
    <lineage>
        <taxon>Eukaryota</taxon>
        <taxon>Sar</taxon>
        <taxon>Alveolata</taxon>
        <taxon>Apicomplexa</taxon>
        <taxon>Aconoidasida</taxon>
        <taxon>Haemosporida</taxon>
        <taxon>Plasmodiidae</taxon>
        <taxon>Plasmodium</taxon>
        <taxon>Plasmodium (Plasmodium)</taxon>
    </lineage>
</organism>
<dbReference type="GeneID" id="39872173"/>
<feature type="signal peptide" evidence="1">
    <location>
        <begin position="1"/>
        <end position="26"/>
    </location>
</feature>
<dbReference type="VEuPathDB" id="PlasmoDB:PmUG01_14086200"/>
<dbReference type="AlphaFoldDB" id="A0A1D3TFR4"/>
<evidence type="ECO:0000313" key="4">
    <source>
        <dbReference type="Proteomes" id="UP000219813"/>
    </source>
</evidence>
<keyword evidence="1" id="KW-0732">Signal</keyword>
<evidence type="ECO:0000313" key="3">
    <source>
        <dbReference type="EMBL" id="SCP03799.1"/>
    </source>
</evidence>
<dbReference type="RefSeq" id="XP_028864750.1">
    <property type="nucleotide sequence ID" value="XM_029008462.1"/>
</dbReference>
<gene>
    <name evidence="3" type="primary">PmUG01_14086200</name>
    <name evidence="3" type="ORF">PMUG01_14086200</name>
</gene>
<dbReference type="InterPro" id="IPR022089">
    <property type="entry name" value="Plasmodium-antigen_C"/>
</dbReference>
<sequence>MVSSITVALFTLSSVLILSNITPSLQHEKSFNERRPLDGSELDEEAGVPKEWNDEWNNWKIGLEDDYKNFIISLQKGKESWMQHKSNEWNEWIKMVQNKWKDICENINKIYKSPIYKKSLTWNENFWNKWIHTEWKQDMGKDWQIWINDVEINMRELIDDRWNHWQKYQKFLWLMRNWTDEECECVNNMENKKTSDSEKTEEFIYKGNNKFYWKNKKWENWVQSKENFITKIKYHNWLQWKQEKYSIFNKYRDNLIEKLANEKQLSVFVTDG</sequence>